<dbReference type="SUPFAM" id="SSF46785">
    <property type="entry name" value="Winged helix' DNA-binding domain"/>
    <property type="match status" value="1"/>
</dbReference>
<reference evidence="5 6" key="1">
    <citation type="submission" date="2013-08" db="EMBL/GenBank/DDBJ databases">
        <authorList>
            <person name="Durkin A.S."/>
            <person name="Haft D.R."/>
            <person name="McCorrison J."/>
            <person name="Torralba M."/>
            <person name="Gillis M."/>
            <person name="Haft D.H."/>
            <person name="Methe B."/>
            <person name="Sutton G."/>
            <person name="Nelson K.E."/>
        </authorList>
    </citation>
    <scope>NUCLEOTIDE SEQUENCE [LARGE SCALE GENOMIC DNA]</scope>
    <source>
        <strain evidence="5 6">VPI DR56BR1116</strain>
    </source>
</reference>
<dbReference type="InterPro" id="IPR036390">
    <property type="entry name" value="WH_DNA-bd_sf"/>
</dbReference>
<dbReference type="PATRIC" id="fig|1125725.3.peg.2609"/>
<protein>
    <submittedName>
        <fullName evidence="5">FCD domain protein</fullName>
    </submittedName>
</protein>
<dbReference type="PRINTS" id="PR00035">
    <property type="entry name" value="HTHGNTR"/>
</dbReference>
<dbReference type="SMART" id="SM00895">
    <property type="entry name" value="FCD"/>
    <property type="match status" value="1"/>
</dbReference>
<evidence type="ECO:0000256" key="1">
    <source>
        <dbReference type="ARBA" id="ARBA00023015"/>
    </source>
</evidence>
<comment type="caution">
    <text evidence="5">The sequence shown here is derived from an EMBL/GenBank/DDBJ whole genome shotgun (WGS) entry which is preliminary data.</text>
</comment>
<keyword evidence="3" id="KW-0804">Transcription</keyword>
<keyword evidence="1" id="KW-0805">Transcription regulation</keyword>
<gene>
    <name evidence="5" type="ORF">HMPREF1325_1472</name>
</gene>
<evidence type="ECO:0000256" key="3">
    <source>
        <dbReference type="ARBA" id="ARBA00023163"/>
    </source>
</evidence>
<proteinExistence type="predicted"/>
<dbReference type="GO" id="GO:0003677">
    <property type="term" value="F:DNA binding"/>
    <property type="evidence" value="ECO:0007669"/>
    <property type="project" value="UniProtKB-KW"/>
</dbReference>
<sequence length="243" mass="26732">MTDNSFTLVRDNLSVQIADRLEDTIVNSDAFPVNEKLPSEQQLAEQYRVSRPVVREALKVLQERGLVALKNGLGAFVTKPKNSTVFSAVSRIMQMNNISDDDLTQMRAMLEVNAARLAAANITDDILEALRSNIEEFSDKTLSPKERVTLDCSFHNLIAKASGNALLEIFNDVLISLLTDYMGKGVLVAGGIDDAITRHKKILHALEAHNTTDAVVAMNEHIAASKRNVEIFAANKTEVTINI</sequence>
<dbReference type="PANTHER" id="PTHR43537">
    <property type="entry name" value="TRANSCRIPTIONAL REGULATOR, GNTR FAMILY"/>
    <property type="match status" value="1"/>
</dbReference>
<organism evidence="5 6">
    <name type="scientific">Treponema socranskii subsp. socranskii VPI DR56BR1116 = ATCC 35536</name>
    <dbReference type="NCBI Taxonomy" id="1125725"/>
    <lineage>
        <taxon>Bacteria</taxon>
        <taxon>Pseudomonadati</taxon>
        <taxon>Spirochaetota</taxon>
        <taxon>Spirochaetia</taxon>
        <taxon>Spirochaetales</taxon>
        <taxon>Treponemataceae</taxon>
        <taxon>Treponema</taxon>
    </lineage>
</organism>
<dbReference type="Gene3D" id="1.10.10.10">
    <property type="entry name" value="Winged helix-like DNA-binding domain superfamily/Winged helix DNA-binding domain"/>
    <property type="match status" value="1"/>
</dbReference>
<dbReference type="Gene3D" id="1.20.120.530">
    <property type="entry name" value="GntR ligand-binding domain-like"/>
    <property type="match status" value="1"/>
</dbReference>
<dbReference type="Pfam" id="PF07729">
    <property type="entry name" value="FCD"/>
    <property type="match status" value="1"/>
</dbReference>
<dbReference type="PROSITE" id="PS50949">
    <property type="entry name" value="HTH_GNTR"/>
    <property type="match status" value="1"/>
</dbReference>
<dbReference type="STRING" id="1125725.HMPREF1325_1472"/>
<dbReference type="InterPro" id="IPR011711">
    <property type="entry name" value="GntR_C"/>
</dbReference>
<dbReference type="InterPro" id="IPR036388">
    <property type="entry name" value="WH-like_DNA-bd_sf"/>
</dbReference>
<dbReference type="InterPro" id="IPR008920">
    <property type="entry name" value="TF_FadR/GntR_C"/>
</dbReference>
<accession>U1GN32</accession>
<dbReference type="OrthoDB" id="9799482at2"/>
<keyword evidence="2" id="KW-0238">DNA-binding</keyword>
<dbReference type="Pfam" id="PF00392">
    <property type="entry name" value="GntR"/>
    <property type="match status" value="1"/>
</dbReference>
<evidence type="ECO:0000259" key="4">
    <source>
        <dbReference type="PROSITE" id="PS50949"/>
    </source>
</evidence>
<dbReference type="CDD" id="cd07377">
    <property type="entry name" value="WHTH_GntR"/>
    <property type="match status" value="1"/>
</dbReference>
<dbReference type="PANTHER" id="PTHR43537:SF5">
    <property type="entry name" value="UXU OPERON TRANSCRIPTIONAL REGULATOR"/>
    <property type="match status" value="1"/>
</dbReference>
<evidence type="ECO:0000313" key="5">
    <source>
        <dbReference type="EMBL" id="ERF59450.1"/>
    </source>
</evidence>
<name>U1GN32_TRESO</name>
<dbReference type="RefSeq" id="WP_021331528.1">
    <property type="nucleotide sequence ID" value="NZ_AUZJ01000069.1"/>
</dbReference>
<dbReference type="SUPFAM" id="SSF48008">
    <property type="entry name" value="GntR ligand-binding domain-like"/>
    <property type="match status" value="1"/>
</dbReference>
<dbReference type="SMART" id="SM00345">
    <property type="entry name" value="HTH_GNTR"/>
    <property type="match status" value="1"/>
</dbReference>
<dbReference type="AlphaFoldDB" id="U1GN32"/>
<feature type="domain" description="HTH gntR-type" evidence="4">
    <location>
        <begin position="11"/>
        <end position="80"/>
    </location>
</feature>
<dbReference type="Proteomes" id="UP000016412">
    <property type="component" value="Unassembled WGS sequence"/>
</dbReference>
<dbReference type="eggNOG" id="COG2186">
    <property type="taxonomic scope" value="Bacteria"/>
</dbReference>
<evidence type="ECO:0000256" key="2">
    <source>
        <dbReference type="ARBA" id="ARBA00023125"/>
    </source>
</evidence>
<dbReference type="InterPro" id="IPR000524">
    <property type="entry name" value="Tscrpt_reg_HTH_GntR"/>
</dbReference>
<dbReference type="GO" id="GO:0003700">
    <property type="term" value="F:DNA-binding transcription factor activity"/>
    <property type="evidence" value="ECO:0007669"/>
    <property type="project" value="InterPro"/>
</dbReference>
<dbReference type="EMBL" id="AUZJ01000069">
    <property type="protein sequence ID" value="ERF59450.1"/>
    <property type="molecule type" value="Genomic_DNA"/>
</dbReference>
<evidence type="ECO:0000313" key="6">
    <source>
        <dbReference type="Proteomes" id="UP000016412"/>
    </source>
</evidence>